<evidence type="ECO:0000313" key="1">
    <source>
        <dbReference type="EMBL" id="GLD46306.1"/>
    </source>
</evidence>
<reference evidence="1" key="1">
    <citation type="submission" date="2022-08" db="EMBL/GenBank/DDBJ databases">
        <title>Genome sequencing of akame (Lates japonicus).</title>
        <authorList>
            <person name="Hashiguchi Y."/>
            <person name="Takahashi H."/>
        </authorList>
    </citation>
    <scope>NUCLEOTIDE SEQUENCE</scope>
    <source>
        <strain evidence="1">Kochi</strain>
    </source>
</reference>
<sequence length="109" mass="12067">MAESGRKSLVWDIRKSLLILSAGQLFQITKHVGPVAGQDWPELEEEGQGGCFDYISSFMGSKPFLESAVVPIPKDCIDTVTKNRHVLLLPDIRVHSAEKTRPNAHLLIS</sequence>
<dbReference type="Proteomes" id="UP001279410">
    <property type="component" value="Unassembled WGS sequence"/>
</dbReference>
<proteinExistence type="predicted"/>
<gene>
    <name evidence="1" type="ORF">AKAME5_000068200</name>
</gene>
<keyword evidence="2" id="KW-1185">Reference proteome</keyword>
<dbReference type="AlphaFoldDB" id="A0AAD3QWP8"/>
<comment type="caution">
    <text evidence="1">The sequence shown here is derived from an EMBL/GenBank/DDBJ whole genome shotgun (WGS) entry which is preliminary data.</text>
</comment>
<dbReference type="EMBL" id="BRZM01000002">
    <property type="protein sequence ID" value="GLD46306.1"/>
    <property type="molecule type" value="Genomic_DNA"/>
</dbReference>
<accession>A0AAD3QWP8</accession>
<organism evidence="1 2">
    <name type="scientific">Lates japonicus</name>
    <name type="common">Japanese lates</name>
    <dbReference type="NCBI Taxonomy" id="270547"/>
    <lineage>
        <taxon>Eukaryota</taxon>
        <taxon>Metazoa</taxon>
        <taxon>Chordata</taxon>
        <taxon>Craniata</taxon>
        <taxon>Vertebrata</taxon>
        <taxon>Euteleostomi</taxon>
        <taxon>Actinopterygii</taxon>
        <taxon>Neopterygii</taxon>
        <taxon>Teleostei</taxon>
        <taxon>Neoteleostei</taxon>
        <taxon>Acanthomorphata</taxon>
        <taxon>Carangaria</taxon>
        <taxon>Carangaria incertae sedis</taxon>
        <taxon>Centropomidae</taxon>
        <taxon>Lates</taxon>
    </lineage>
</organism>
<evidence type="ECO:0000313" key="2">
    <source>
        <dbReference type="Proteomes" id="UP001279410"/>
    </source>
</evidence>
<protein>
    <submittedName>
        <fullName evidence="1">Uncharacterized protein</fullName>
    </submittedName>
</protein>
<name>A0AAD3QWP8_LATJO</name>